<dbReference type="STRING" id="52131.GA0061100_11256"/>
<organism evidence="1 2">
    <name type="scientific">Rhizobium hainanense</name>
    <dbReference type="NCBI Taxonomy" id="52131"/>
    <lineage>
        <taxon>Bacteria</taxon>
        <taxon>Pseudomonadati</taxon>
        <taxon>Pseudomonadota</taxon>
        <taxon>Alphaproteobacteria</taxon>
        <taxon>Hyphomicrobiales</taxon>
        <taxon>Rhizobiaceae</taxon>
        <taxon>Rhizobium/Agrobacterium group</taxon>
        <taxon>Rhizobium</taxon>
    </lineage>
</organism>
<proteinExistence type="predicted"/>
<evidence type="ECO:0000313" key="1">
    <source>
        <dbReference type="EMBL" id="SCB35680.1"/>
    </source>
</evidence>
<dbReference type="AlphaFoldDB" id="A0A1C3W6P9"/>
<name>A0A1C3W6P9_9HYPH</name>
<sequence>MYRNVDVPGFDTLRYKLADLGAISLVVQLLADALGEKGPDCIRLYLCGLKLHRYSKGGRLRHIGDTCGWLS</sequence>
<protein>
    <submittedName>
        <fullName evidence="1">Uncharacterized protein</fullName>
    </submittedName>
</protein>
<keyword evidence="2" id="KW-1185">Reference proteome</keyword>
<dbReference type="Proteomes" id="UP000186228">
    <property type="component" value="Unassembled WGS sequence"/>
</dbReference>
<dbReference type="EMBL" id="FMAC01000012">
    <property type="protein sequence ID" value="SCB35680.1"/>
    <property type="molecule type" value="Genomic_DNA"/>
</dbReference>
<evidence type="ECO:0000313" key="2">
    <source>
        <dbReference type="Proteomes" id="UP000186228"/>
    </source>
</evidence>
<gene>
    <name evidence="1" type="ORF">GA0061100_11256</name>
</gene>
<reference evidence="2" key="1">
    <citation type="submission" date="2016-08" db="EMBL/GenBank/DDBJ databases">
        <authorList>
            <person name="Varghese N."/>
            <person name="Submissions Spin"/>
        </authorList>
    </citation>
    <scope>NUCLEOTIDE SEQUENCE [LARGE SCALE GENOMIC DNA]</scope>
    <source>
        <strain evidence="2">CCBAU 57015</strain>
    </source>
</reference>
<accession>A0A1C3W6P9</accession>